<feature type="chain" id="PRO_5040776935" evidence="1">
    <location>
        <begin position="19"/>
        <end position="133"/>
    </location>
</feature>
<evidence type="ECO:0000259" key="2">
    <source>
        <dbReference type="Pfam" id="PF03724"/>
    </source>
</evidence>
<dbReference type="PANTHER" id="PTHR35535:SF1">
    <property type="entry name" value="HEAT SHOCK PROTEIN HSLJ"/>
    <property type="match status" value="1"/>
</dbReference>
<dbReference type="PANTHER" id="PTHR35535">
    <property type="entry name" value="HEAT SHOCK PROTEIN HSLJ"/>
    <property type="match status" value="1"/>
</dbReference>
<dbReference type="EMBL" id="JALGRD010000002">
    <property type="protein sequence ID" value="MCJ0972564.1"/>
    <property type="molecule type" value="Genomic_DNA"/>
</dbReference>
<evidence type="ECO:0000313" key="4">
    <source>
        <dbReference type="Proteomes" id="UP001139682"/>
    </source>
</evidence>
<feature type="domain" description="DUF306" evidence="2">
    <location>
        <begin position="29"/>
        <end position="124"/>
    </location>
</feature>
<dbReference type="InterPro" id="IPR053147">
    <property type="entry name" value="Hsp_HslJ-like"/>
</dbReference>
<feature type="signal peptide" evidence="1">
    <location>
        <begin position="1"/>
        <end position="18"/>
    </location>
</feature>
<dbReference type="InterPro" id="IPR005184">
    <property type="entry name" value="DUF306_Meta_HslJ"/>
</dbReference>
<gene>
    <name evidence="3" type="ORF">MST27_04145</name>
</gene>
<dbReference type="Proteomes" id="UP001139682">
    <property type="component" value="Unassembled WGS sequence"/>
</dbReference>
<proteinExistence type="predicted"/>
<name>A0A9X1W395_9GAMM</name>
<dbReference type="InterPro" id="IPR038670">
    <property type="entry name" value="HslJ-like_sf"/>
</dbReference>
<organism evidence="3 4">
    <name type="scientific">Stutzerimonas marianensis</name>
    <dbReference type="NCBI Taxonomy" id="2929513"/>
    <lineage>
        <taxon>Bacteria</taxon>
        <taxon>Pseudomonadati</taxon>
        <taxon>Pseudomonadota</taxon>
        <taxon>Gammaproteobacteria</taxon>
        <taxon>Pseudomonadales</taxon>
        <taxon>Pseudomonadaceae</taxon>
        <taxon>Stutzerimonas</taxon>
    </lineage>
</organism>
<comment type="caution">
    <text evidence="3">The sequence shown here is derived from an EMBL/GenBank/DDBJ whole genome shotgun (WGS) entry which is preliminary data.</text>
</comment>
<dbReference type="AlphaFoldDB" id="A0A9X1W395"/>
<keyword evidence="1" id="KW-0732">Signal</keyword>
<dbReference type="Gene3D" id="2.40.128.270">
    <property type="match status" value="1"/>
</dbReference>
<sequence>MKRLIPVALIAAAAAGCAVEPLTLEREVTYIVEWVGDEPVVGRNPISLTFSEDRAYGNAGCNHWFASYQLDGQQLRFDQIGSTRKACAEHIMQQERHFFELLSQVERWDVSNIDQLRFWPTQGAAIRAWPEQN</sequence>
<dbReference type="PROSITE" id="PS51257">
    <property type="entry name" value="PROKAR_LIPOPROTEIN"/>
    <property type="match status" value="1"/>
</dbReference>
<dbReference type="Pfam" id="PF03724">
    <property type="entry name" value="META"/>
    <property type="match status" value="1"/>
</dbReference>
<reference evidence="3" key="1">
    <citation type="submission" date="2022-03" db="EMBL/GenBank/DDBJ databases">
        <title>Pseudomonas marianensis sp. nov., a marine bacterium isolated from deep-sea sediments of the Mariana Trench.</title>
        <authorList>
            <person name="Wei Y."/>
        </authorList>
    </citation>
    <scope>NUCLEOTIDE SEQUENCE</scope>
    <source>
        <strain evidence="3">PS1</strain>
    </source>
</reference>
<keyword evidence="4" id="KW-1185">Reference proteome</keyword>
<evidence type="ECO:0000313" key="3">
    <source>
        <dbReference type="EMBL" id="MCJ0972564.1"/>
    </source>
</evidence>
<evidence type="ECO:0000256" key="1">
    <source>
        <dbReference type="SAM" id="SignalP"/>
    </source>
</evidence>
<accession>A0A9X1W395</accession>
<dbReference type="RefSeq" id="WP_243604752.1">
    <property type="nucleotide sequence ID" value="NZ_JALGRD010000002.1"/>
</dbReference>
<protein>
    <submittedName>
        <fullName evidence="3">META domain-containing protein</fullName>
    </submittedName>
</protein>